<keyword evidence="4" id="KW-0378">Hydrolase</keyword>
<evidence type="ECO:0000256" key="2">
    <source>
        <dbReference type="ARBA" id="ARBA00007671"/>
    </source>
</evidence>
<protein>
    <recommendedName>
        <fullName evidence="3">beta-fructofuranosidase</fullName>
        <ecNumber evidence="3">3.2.1.26</ecNumber>
    </recommendedName>
</protein>
<sequence>MRTQSDMVAEAWKALEDSIIYYYGHPVGTVAARDPDVEALNYNQCFVRDFVSSALIYLMNGKTEIVRHFLVETLALQSETKQMDYFNAGQGLMPASFKVASSYGEQYLTADFGEHAIGRVTPVDSSLWWMILLRAYVKSTGDIELAHQPEFQNGIILILKLCLADRFDMFPTMLVPDGAFMIDRRMGVYGHPLEIQVLFYAALRAARELLAPGRQGEIYTMVVNQRLSTLSNHIRQYYWLDLKRLNEMYRYRGEEFGEAAINKFNIYPDSIPEWLTEWMPEKGGYLAGNLGPALMDFRFFALGNLMSIICSLSSPKESQGIMDLIEQRWQDLVGNMPMKICFPAVEGLEWKIMTGCDPKNVPWSYHNGGNWPVLLWLLVAAAQKTGRVEIARRAIELAEKRLCEDEWPEYYDGKNGRLIGKQSRKYQTWTIAGFLVAKELMVNPNHLDLFSFDEDLEGLEWQYSQFS</sequence>
<keyword evidence="5" id="KW-0119">Carbohydrate metabolism</keyword>
<keyword evidence="6" id="KW-0326">Glycosidase</keyword>
<dbReference type="PANTHER" id="PTHR31916">
    <property type="match status" value="1"/>
</dbReference>
<evidence type="ECO:0000256" key="5">
    <source>
        <dbReference type="ARBA" id="ARBA00023277"/>
    </source>
</evidence>
<evidence type="ECO:0000256" key="3">
    <source>
        <dbReference type="ARBA" id="ARBA00012758"/>
    </source>
</evidence>
<dbReference type="EMBL" id="CADCTM010000090">
    <property type="protein sequence ID" value="CAA9222224.1"/>
    <property type="molecule type" value="Genomic_DNA"/>
</dbReference>
<dbReference type="PANTHER" id="PTHR31916:SF28">
    <property type="entry name" value="NEUTRAL_ALKALINE INVERTASE 3, CHLOROPLASTIC"/>
    <property type="match status" value="1"/>
</dbReference>
<dbReference type="InterPro" id="IPR024746">
    <property type="entry name" value="Glyco_hydro_100"/>
</dbReference>
<dbReference type="InterPro" id="IPR012341">
    <property type="entry name" value="6hp_glycosidase-like_sf"/>
</dbReference>
<organism evidence="7">
    <name type="scientific">uncultured Coleofasciculus sp</name>
    <dbReference type="NCBI Taxonomy" id="1267456"/>
    <lineage>
        <taxon>Bacteria</taxon>
        <taxon>Bacillati</taxon>
        <taxon>Cyanobacteriota</taxon>
        <taxon>Cyanophyceae</taxon>
        <taxon>Coleofasciculales</taxon>
        <taxon>Coleofasciculaceae</taxon>
        <taxon>Coleofasciculus</taxon>
        <taxon>environmental samples</taxon>
    </lineage>
</organism>
<proteinExistence type="inferred from homology"/>
<name>A0A6J4HG59_9CYAN</name>
<dbReference type="GO" id="GO:0033926">
    <property type="term" value="F:endo-alpha-N-acetylgalactosaminidase activity"/>
    <property type="evidence" value="ECO:0007669"/>
    <property type="project" value="InterPro"/>
</dbReference>
<comment type="catalytic activity">
    <reaction evidence="1">
        <text>Hydrolysis of terminal non-reducing beta-D-fructofuranoside residues in beta-D-fructofuranosides.</text>
        <dbReference type="EC" id="3.2.1.26"/>
    </reaction>
</comment>
<evidence type="ECO:0000256" key="6">
    <source>
        <dbReference type="ARBA" id="ARBA00023295"/>
    </source>
</evidence>
<dbReference type="Gene3D" id="1.50.10.10">
    <property type="match status" value="1"/>
</dbReference>
<dbReference type="InterPro" id="IPR008928">
    <property type="entry name" value="6-hairpin_glycosidase_sf"/>
</dbReference>
<dbReference type="Pfam" id="PF12899">
    <property type="entry name" value="Glyco_hydro_100"/>
    <property type="match status" value="1"/>
</dbReference>
<evidence type="ECO:0000313" key="7">
    <source>
        <dbReference type="EMBL" id="CAA9222224.1"/>
    </source>
</evidence>
<evidence type="ECO:0000256" key="4">
    <source>
        <dbReference type="ARBA" id="ARBA00022801"/>
    </source>
</evidence>
<accession>A0A6J4HG59</accession>
<comment type="similarity">
    <text evidence="2">Belongs to the glycosyl hydrolase 100 family.</text>
</comment>
<dbReference type="EC" id="3.2.1.26" evidence="3"/>
<dbReference type="SUPFAM" id="SSF48208">
    <property type="entry name" value="Six-hairpin glycosidases"/>
    <property type="match status" value="1"/>
</dbReference>
<dbReference type="GO" id="GO:0005987">
    <property type="term" value="P:sucrose catabolic process"/>
    <property type="evidence" value="ECO:0007669"/>
    <property type="project" value="TreeGrafter"/>
</dbReference>
<gene>
    <name evidence="7" type="ORF">AVDCRST_MAG92-645</name>
</gene>
<dbReference type="GO" id="GO:0004575">
    <property type="term" value="F:sucrose alpha-glucosidase activity"/>
    <property type="evidence" value="ECO:0007669"/>
    <property type="project" value="TreeGrafter"/>
</dbReference>
<reference evidence="7" key="1">
    <citation type="submission" date="2020-02" db="EMBL/GenBank/DDBJ databases">
        <authorList>
            <person name="Meier V. D."/>
        </authorList>
    </citation>
    <scope>NUCLEOTIDE SEQUENCE</scope>
    <source>
        <strain evidence="7">AVDCRST_MAG92</strain>
    </source>
</reference>
<evidence type="ECO:0000256" key="1">
    <source>
        <dbReference type="ARBA" id="ARBA00000094"/>
    </source>
</evidence>
<dbReference type="AlphaFoldDB" id="A0A6J4HG59"/>